<gene>
    <name evidence="12" type="primary">Thop1_1</name>
    <name evidence="12" type="ORF">g.114475</name>
</gene>
<sequence>MEEEDGRAARGRRQRRVLAYTGAAALAVVGLNLLVSAFNDRRNKSNSRNKEKTKKTTDLPGFNVHINLSASEIHKLVDHIISKSKETYDLIASIPLEKVTFSNTISPLAELDADQFPLVQSCVFLKMVSVSDDVRKASAEAERKLDSHFLICRNRQDVYRVIKAFAERGEWLTPEAQRYVEHLIKDFERNGANLNVDKRKEMDHLKSRIDELSLQYIKNLTEDDSFLLFNDSELAGMPPEFIKGLRTDGDGKMKISLRSHHVSPILEHCKVGSTRKIVAAAHGQRCGTENLGILEKLVQLRHRFACLLGYRTFADYAIEPRMARTSVKVFEFLEDISANLTDLATRELNVLKDLKKKEEGDSLFGAEDLRYYMRRAEEQKLDVDLGTVKQFFPVRLVLSGIFKIFQDLLSLQFEEIHDFGTWHDTVRLFSVMDFSSSELLGYFFLDIFYREEKYSQTCVLALQNGCLSSSGKRQIPVALVIGQFPNEVDGKPGLLRFTEVVSFFHEFSHVVHHICNRATFSRFSGLRMDSDYIEIPSQMLENWCYECLSLKQMSGFYQDITKPIKDELCRSLKRRRDSFSGLKMKQEILLCLVDQIIHSGENVDIVELLKHLHPKVLLGIPLLEGTNPASCFPRFAIGYEATCYSYIWSEVFATDIFVSKFQDDLLNRYSGLQFRNKVFAPGGARDPLEILFDYLGREPSIQPFIESKTKNSLWCCT</sequence>
<evidence type="ECO:0000256" key="10">
    <source>
        <dbReference type="SAM" id="Phobius"/>
    </source>
</evidence>
<evidence type="ECO:0000256" key="1">
    <source>
        <dbReference type="ARBA" id="ARBA00004496"/>
    </source>
</evidence>
<keyword evidence="6 9" id="KW-0378">Hydrolase</keyword>
<dbReference type="GO" id="GO:0006518">
    <property type="term" value="P:peptide metabolic process"/>
    <property type="evidence" value="ECO:0007669"/>
    <property type="project" value="TreeGrafter"/>
</dbReference>
<dbReference type="Pfam" id="PF01432">
    <property type="entry name" value="Peptidase_M3"/>
    <property type="match status" value="1"/>
</dbReference>
<evidence type="ECO:0000259" key="11">
    <source>
        <dbReference type="Pfam" id="PF01432"/>
    </source>
</evidence>
<dbReference type="GO" id="GO:0004222">
    <property type="term" value="F:metalloendopeptidase activity"/>
    <property type="evidence" value="ECO:0007669"/>
    <property type="project" value="InterPro"/>
</dbReference>
<dbReference type="FunFam" id="1.20.1050.40:FF:000001">
    <property type="entry name" value="Thimet oligopeptidase 1"/>
    <property type="match status" value="1"/>
</dbReference>
<evidence type="ECO:0000256" key="5">
    <source>
        <dbReference type="ARBA" id="ARBA00022723"/>
    </source>
</evidence>
<evidence type="ECO:0000256" key="8">
    <source>
        <dbReference type="ARBA" id="ARBA00023049"/>
    </source>
</evidence>
<keyword evidence="10" id="KW-0472">Membrane</keyword>
<comment type="subcellular location">
    <subcellularLocation>
        <location evidence="1">Cytoplasm</location>
    </subcellularLocation>
</comment>
<dbReference type="GO" id="GO:0046872">
    <property type="term" value="F:metal ion binding"/>
    <property type="evidence" value="ECO:0007669"/>
    <property type="project" value="UniProtKB-UniRule"/>
</dbReference>
<comment type="similarity">
    <text evidence="2 9">Belongs to the peptidase M3 family.</text>
</comment>
<dbReference type="FunFam" id="3.40.390.10:FF:000032">
    <property type="entry name" value="Probable thimet oligopeptidase"/>
    <property type="match status" value="1"/>
</dbReference>
<dbReference type="InterPro" id="IPR001567">
    <property type="entry name" value="Pept_M3A_M3B_dom"/>
</dbReference>
<dbReference type="InterPro" id="IPR024077">
    <property type="entry name" value="Neurolysin/TOP_dom2"/>
</dbReference>
<dbReference type="AlphaFoldDB" id="A0A1D1YGM2"/>
<evidence type="ECO:0000256" key="2">
    <source>
        <dbReference type="ARBA" id="ARBA00006040"/>
    </source>
</evidence>
<evidence type="ECO:0000313" key="12">
    <source>
        <dbReference type="EMBL" id="JAT53790.1"/>
    </source>
</evidence>
<keyword evidence="8 9" id="KW-0482">Metalloprotease</keyword>
<evidence type="ECO:0000256" key="6">
    <source>
        <dbReference type="ARBA" id="ARBA00022801"/>
    </source>
</evidence>
<dbReference type="InterPro" id="IPR024079">
    <property type="entry name" value="MetalloPept_cat_dom_sf"/>
</dbReference>
<keyword evidence="4 9" id="KW-0645">Protease</keyword>
<keyword evidence="7 9" id="KW-0862">Zinc</keyword>
<dbReference type="PANTHER" id="PTHR11804:SF82">
    <property type="entry name" value="THIMET OLIGOPEPTIDASE-RELATED"/>
    <property type="match status" value="1"/>
</dbReference>
<protein>
    <submittedName>
        <fullName evidence="12">Thimet oligopeptidase</fullName>
    </submittedName>
</protein>
<name>A0A1D1YGM2_9ARAE</name>
<proteinExistence type="inferred from homology"/>
<keyword evidence="10" id="KW-0812">Transmembrane</keyword>
<dbReference type="InterPro" id="IPR045090">
    <property type="entry name" value="Pept_M3A_M3B"/>
</dbReference>
<accession>A0A1D1YGM2</accession>
<dbReference type="CDD" id="cd06455">
    <property type="entry name" value="M3A_TOP"/>
    <property type="match status" value="1"/>
</dbReference>
<keyword evidence="3" id="KW-0963">Cytoplasm</keyword>
<dbReference type="Gene3D" id="1.10.1370.10">
    <property type="entry name" value="Neurolysin, domain 3"/>
    <property type="match status" value="1"/>
</dbReference>
<feature type="domain" description="Peptidase M3A/M3B catalytic" evidence="11">
    <location>
        <begin position="266"/>
        <end position="707"/>
    </location>
</feature>
<dbReference type="EMBL" id="GDJX01014146">
    <property type="protein sequence ID" value="JAT53790.1"/>
    <property type="molecule type" value="Transcribed_RNA"/>
</dbReference>
<reference evidence="12" key="1">
    <citation type="submission" date="2015-07" db="EMBL/GenBank/DDBJ databases">
        <title>Transcriptome Assembly of Anthurium amnicola.</title>
        <authorList>
            <person name="Suzuki J."/>
        </authorList>
    </citation>
    <scope>NUCLEOTIDE SEQUENCE</scope>
</reference>
<dbReference type="Gene3D" id="3.40.390.10">
    <property type="entry name" value="Collagenase (Catalytic Domain)"/>
    <property type="match status" value="1"/>
</dbReference>
<feature type="transmembrane region" description="Helical" evidence="10">
    <location>
        <begin position="17"/>
        <end position="38"/>
    </location>
</feature>
<keyword evidence="5 9" id="KW-0479">Metal-binding</keyword>
<dbReference type="GO" id="GO:0005737">
    <property type="term" value="C:cytoplasm"/>
    <property type="evidence" value="ECO:0007669"/>
    <property type="project" value="UniProtKB-SubCell"/>
</dbReference>
<evidence type="ECO:0000256" key="4">
    <source>
        <dbReference type="ARBA" id="ARBA00022670"/>
    </source>
</evidence>
<evidence type="ECO:0000256" key="9">
    <source>
        <dbReference type="RuleBase" id="RU003435"/>
    </source>
</evidence>
<dbReference type="GO" id="GO:0006508">
    <property type="term" value="P:proteolysis"/>
    <property type="evidence" value="ECO:0007669"/>
    <property type="project" value="UniProtKB-KW"/>
</dbReference>
<dbReference type="PANTHER" id="PTHR11804">
    <property type="entry name" value="PROTEASE M3 THIMET OLIGOPEPTIDASE-RELATED"/>
    <property type="match status" value="1"/>
</dbReference>
<dbReference type="Gene3D" id="1.20.1050.40">
    <property type="entry name" value="Endopeptidase. Chain P, domain 1"/>
    <property type="match status" value="1"/>
</dbReference>
<comment type="cofactor">
    <cofactor evidence="9">
        <name>Zn(2+)</name>
        <dbReference type="ChEBI" id="CHEBI:29105"/>
    </cofactor>
    <text evidence="9">Binds 1 zinc ion.</text>
</comment>
<evidence type="ECO:0000256" key="7">
    <source>
        <dbReference type="ARBA" id="ARBA00022833"/>
    </source>
</evidence>
<keyword evidence="10" id="KW-1133">Transmembrane helix</keyword>
<dbReference type="InterPro" id="IPR024080">
    <property type="entry name" value="Neurolysin/TOP_N"/>
</dbReference>
<organism evidence="12">
    <name type="scientific">Anthurium amnicola</name>
    <dbReference type="NCBI Taxonomy" id="1678845"/>
    <lineage>
        <taxon>Eukaryota</taxon>
        <taxon>Viridiplantae</taxon>
        <taxon>Streptophyta</taxon>
        <taxon>Embryophyta</taxon>
        <taxon>Tracheophyta</taxon>
        <taxon>Spermatophyta</taxon>
        <taxon>Magnoliopsida</taxon>
        <taxon>Liliopsida</taxon>
        <taxon>Araceae</taxon>
        <taxon>Pothoideae</taxon>
        <taxon>Potheae</taxon>
        <taxon>Anthurium</taxon>
    </lineage>
</organism>
<evidence type="ECO:0000256" key="3">
    <source>
        <dbReference type="ARBA" id="ARBA00022490"/>
    </source>
</evidence>
<dbReference type="SUPFAM" id="SSF55486">
    <property type="entry name" value="Metalloproteases ('zincins'), catalytic domain"/>
    <property type="match status" value="1"/>
</dbReference>